<accession>A0A3A9W4R4</accession>
<dbReference type="OrthoDB" id="257716at2"/>
<evidence type="ECO:0000256" key="3">
    <source>
        <dbReference type="SAM" id="MobiDB-lite"/>
    </source>
</evidence>
<keyword evidence="4" id="KW-0732">Signal</keyword>
<feature type="domain" description="Periplasmic binding protein" evidence="5">
    <location>
        <begin position="53"/>
        <end position="294"/>
    </location>
</feature>
<gene>
    <name evidence="7" type="ORF">D7318_17375</name>
    <name evidence="6" type="ORF">D7319_17545</name>
</gene>
<evidence type="ECO:0000313" key="7">
    <source>
        <dbReference type="EMBL" id="RKN20677.1"/>
    </source>
</evidence>
<dbReference type="Proteomes" id="UP000275024">
    <property type="component" value="Unassembled WGS sequence"/>
</dbReference>
<sequence length="333" mass="34785">MKRAHRSALAALVAAGALLAAGCSSDSGGKAAQDRAEEGEVGQADTPRMTVALITHGAPGDTFWDTVREGAETAAHKSNAELIYSSDPSVSGQANLIQNAIDQDVDGIAVSLANPEGLSGAIAQAREAGIPVVGLNSGMDAWRDLDLLSFFGQDEIVSGRAFGERLDEIGAEHTVCVIHEQGNVGHEARCAGVAEAFDGETEVLYVEGADMPSVRSTIEAKLRQDDSIDYVVALGAPFALTAVDSVADAGSDAEIATFDLNTELVTSIEEGDIQFAVDQQPYLQGYLAIDCLWLYHTNGNFSGGGEQPVLTGPAFVDGENIDTIADFARNGTR</sequence>
<dbReference type="EMBL" id="RBDY01000012">
    <property type="protein sequence ID" value="RKN20677.1"/>
    <property type="molecule type" value="Genomic_DNA"/>
</dbReference>
<dbReference type="GO" id="GO:0030246">
    <property type="term" value="F:carbohydrate binding"/>
    <property type="evidence" value="ECO:0007669"/>
    <property type="project" value="TreeGrafter"/>
</dbReference>
<dbReference type="AlphaFoldDB" id="A0A3A9W4R4"/>
<evidence type="ECO:0000256" key="1">
    <source>
        <dbReference type="ARBA" id="ARBA00004196"/>
    </source>
</evidence>
<dbReference type="GO" id="GO:0030288">
    <property type="term" value="C:outer membrane-bounded periplasmic space"/>
    <property type="evidence" value="ECO:0007669"/>
    <property type="project" value="TreeGrafter"/>
</dbReference>
<feature type="region of interest" description="Disordered" evidence="3">
    <location>
        <begin position="26"/>
        <end position="45"/>
    </location>
</feature>
<dbReference type="Pfam" id="PF13407">
    <property type="entry name" value="Peripla_BP_4"/>
    <property type="match status" value="1"/>
</dbReference>
<proteinExistence type="inferred from homology"/>
<name>A0A3A9W4R4_9ACTN</name>
<evidence type="ECO:0000256" key="4">
    <source>
        <dbReference type="SAM" id="SignalP"/>
    </source>
</evidence>
<dbReference type="InterPro" id="IPR050555">
    <property type="entry name" value="Bact_Solute-Bind_Prot2"/>
</dbReference>
<evidence type="ECO:0000313" key="9">
    <source>
        <dbReference type="Proteomes" id="UP000275024"/>
    </source>
</evidence>
<dbReference type="PANTHER" id="PTHR30036:SF7">
    <property type="entry name" value="ABC TRANSPORTER PERIPLASMIC-BINDING PROTEIN YPHF"/>
    <property type="match status" value="1"/>
</dbReference>
<dbReference type="Gene3D" id="3.40.50.2300">
    <property type="match status" value="2"/>
</dbReference>
<evidence type="ECO:0000259" key="5">
    <source>
        <dbReference type="Pfam" id="PF13407"/>
    </source>
</evidence>
<dbReference type="SUPFAM" id="SSF53822">
    <property type="entry name" value="Periplasmic binding protein-like I"/>
    <property type="match status" value="1"/>
</dbReference>
<evidence type="ECO:0000256" key="2">
    <source>
        <dbReference type="ARBA" id="ARBA00007639"/>
    </source>
</evidence>
<dbReference type="InterPro" id="IPR028082">
    <property type="entry name" value="Peripla_BP_I"/>
</dbReference>
<dbReference type="PANTHER" id="PTHR30036">
    <property type="entry name" value="D-XYLOSE-BINDING PERIPLASMIC PROTEIN"/>
    <property type="match status" value="1"/>
</dbReference>
<feature type="signal peptide" evidence="4">
    <location>
        <begin position="1"/>
        <end position="20"/>
    </location>
</feature>
<evidence type="ECO:0000313" key="8">
    <source>
        <dbReference type="Proteomes" id="UP000268652"/>
    </source>
</evidence>
<comment type="caution">
    <text evidence="6">The sequence shown here is derived from an EMBL/GenBank/DDBJ whole genome shotgun (WGS) entry which is preliminary data.</text>
</comment>
<dbReference type="RefSeq" id="WP_120698031.1">
    <property type="nucleotide sequence ID" value="NZ_RBDX01000013.1"/>
</dbReference>
<comment type="similarity">
    <text evidence="2">Belongs to the bacterial solute-binding protein 2 family.</text>
</comment>
<keyword evidence="8" id="KW-1185">Reference proteome</keyword>
<reference evidence="8 9" key="1">
    <citation type="submission" date="2018-09" db="EMBL/GenBank/DDBJ databases">
        <title>Streptomyces sp. nov. DS1-2, an endophytic actinomycete isolated from roots of Dendrobium scabrilingue.</title>
        <authorList>
            <person name="Kuncharoen N."/>
            <person name="Kudo T."/>
            <person name="Ohkuma M."/>
            <person name="Yuki M."/>
            <person name="Tanasupawat S."/>
        </authorList>
    </citation>
    <scope>NUCLEOTIDE SEQUENCE [LARGE SCALE GENOMIC DNA]</scope>
    <source>
        <strain evidence="6 9">AZ1-7</strain>
        <strain evidence="7 8">DS1-2</strain>
    </source>
</reference>
<feature type="chain" id="PRO_5039078252" evidence="4">
    <location>
        <begin position="21"/>
        <end position="333"/>
    </location>
</feature>
<comment type="subcellular location">
    <subcellularLocation>
        <location evidence="1">Cell envelope</location>
    </subcellularLocation>
</comment>
<dbReference type="PROSITE" id="PS51257">
    <property type="entry name" value="PROKAR_LIPOPROTEIN"/>
    <property type="match status" value="1"/>
</dbReference>
<evidence type="ECO:0000313" key="6">
    <source>
        <dbReference type="EMBL" id="RKN07869.1"/>
    </source>
</evidence>
<dbReference type="EMBL" id="RBDX01000013">
    <property type="protein sequence ID" value="RKN07869.1"/>
    <property type="molecule type" value="Genomic_DNA"/>
</dbReference>
<dbReference type="InterPro" id="IPR025997">
    <property type="entry name" value="SBP_2_dom"/>
</dbReference>
<protein>
    <submittedName>
        <fullName evidence="6">Sugar ABC transporter substrate-binding protein</fullName>
    </submittedName>
</protein>
<dbReference type="Proteomes" id="UP000268652">
    <property type="component" value="Unassembled WGS sequence"/>
</dbReference>
<organism evidence="6 9">
    <name type="scientific">Streptomyces radicis</name>
    <dbReference type="NCBI Taxonomy" id="1750517"/>
    <lineage>
        <taxon>Bacteria</taxon>
        <taxon>Bacillati</taxon>
        <taxon>Actinomycetota</taxon>
        <taxon>Actinomycetes</taxon>
        <taxon>Kitasatosporales</taxon>
        <taxon>Streptomycetaceae</taxon>
        <taxon>Streptomyces</taxon>
    </lineage>
</organism>